<keyword evidence="3" id="KW-0558">Oxidation</keyword>
<dbReference type="Pfam" id="PF01965">
    <property type="entry name" value="DJ-1_PfpI"/>
    <property type="match status" value="1"/>
</dbReference>
<dbReference type="AlphaFoldDB" id="A0A9P0GRZ6"/>
<dbReference type="OrthoDB" id="543156at2759"/>
<evidence type="ECO:0000313" key="6">
    <source>
        <dbReference type="Proteomes" id="UP001153737"/>
    </source>
</evidence>
<dbReference type="PANTHER" id="PTHR48094">
    <property type="entry name" value="PROTEIN/NUCLEIC ACID DEGLYCASE DJ-1-RELATED"/>
    <property type="match status" value="1"/>
</dbReference>
<dbReference type="InterPro" id="IPR029062">
    <property type="entry name" value="Class_I_gatase-like"/>
</dbReference>
<dbReference type="CDD" id="cd03135">
    <property type="entry name" value="GATase1_DJ-1"/>
    <property type="match status" value="1"/>
</dbReference>
<keyword evidence="2" id="KW-0963">Cytoplasm</keyword>
<dbReference type="InterPro" id="IPR006287">
    <property type="entry name" value="DJ-1"/>
</dbReference>
<evidence type="ECO:0000256" key="2">
    <source>
        <dbReference type="ARBA" id="ARBA00022490"/>
    </source>
</evidence>
<evidence type="ECO:0000256" key="3">
    <source>
        <dbReference type="ARBA" id="ARBA00023097"/>
    </source>
</evidence>
<name>A0A9P0GRZ6_PHACE</name>
<dbReference type="NCBIfam" id="TIGR01383">
    <property type="entry name" value="not_thiJ"/>
    <property type="match status" value="1"/>
</dbReference>
<dbReference type="GO" id="GO:0046295">
    <property type="term" value="P:glycolate biosynthetic process"/>
    <property type="evidence" value="ECO:0007669"/>
    <property type="project" value="TreeGrafter"/>
</dbReference>
<dbReference type="Proteomes" id="UP001153737">
    <property type="component" value="Chromosome 2"/>
</dbReference>
<dbReference type="GO" id="GO:0005739">
    <property type="term" value="C:mitochondrion"/>
    <property type="evidence" value="ECO:0007669"/>
    <property type="project" value="TreeGrafter"/>
</dbReference>
<feature type="domain" description="DJ-1/PfpI" evidence="4">
    <location>
        <begin position="36"/>
        <end position="202"/>
    </location>
</feature>
<evidence type="ECO:0000256" key="1">
    <source>
        <dbReference type="ARBA" id="ARBA00004496"/>
    </source>
</evidence>
<keyword evidence="6" id="KW-1185">Reference proteome</keyword>
<protein>
    <recommendedName>
        <fullName evidence="4">DJ-1/PfpI domain-containing protein</fullName>
    </recommendedName>
</protein>
<evidence type="ECO:0000313" key="5">
    <source>
        <dbReference type="EMBL" id="CAH1155524.1"/>
    </source>
</evidence>
<sequence>MKAAQVVLRLLIEDKFGINRNIHCQVRQLSQCKMSKKALVFLAAGTEEMEFVIAADTLTRGGIAVTIAGLPDSSLVKCSRGVNIKPDIAVSEAKSRGPFDVLVLPGGLGGAKAMAESQEVGALLKEQEKSGRIIAAICAAPTALKAHGIAIGKNITSYPSMKDQMVEGGKYNYLDDKVVVDGNIITSKGPGTSFDFALTIVEKLVGKEKASEVAKGMLICY</sequence>
<dbReference type="InterPro" id="IPR050325">
    <property type="entry name" value="Prot/Nucl_acid_deglycase"/>
</dbReference>
<dbReference type="InterPro" id="IPR002818">
    <property type="entry name" value="DJ-1/PfpI"/>
</dbReference>
<dbReference type="Gene3D" id="3.40.50.880">
    <property type="match status" value="1"/>
</dbReference>
<dbReference type="EMBL" id="OU896708">
    <property type="protein sequence ID" value="CAH1155524.1"/>
    <property type="molecule type" value="Genomic_DNA"/>
</dbReference>
<dbReference type="GO" id="GO:0051896">
    <property type="term" value="P:regulation of phosphatidylinositol 3-kinase/protein kinase B signal transduction"/>
    <property type="evidence" value="ECO:0007669"/>
    <property type="project" value="UniProtKB-ARBA"/>
</dbReference>
<gene>
    <name evidence="5" type="ORF">PHAECO_LOCUS6548</name>
</gene>
<dbReference type="SUPFAM" id="SSF52317">
    <property type="entry name" value="Class I glutamine amidotransferase-like"/>
    <property type="match status" value="1"/>
</dbReference>
<dbReference type="GO" id="GO:0006979">
    <property type="term" value="P:response to oxidative stress"/>
    <property type="evidence" value="ECO:0007669"/>
    <property type="project" value="UniProtKB-ARBA"/>
</dbReference>
<dbReference type="FunFam" id="3.40.50.880:FF:000022">
    <property type="entry name" value="protein deglycase DJ-1"/>
    <property type="match status" value="1"/>
</dbReference>
<organism evidence="5 6">
    <name type="scientific">Phaedon cochleariae</name>
    <name type="common">Mustard beetle</name>
    <dbReference type="NCBI Taxonomy" id="80249"/>
    <lineage>
        <taxon>Eukaryota</taxon>
        <taxon>Metazoa</taxon>
        <taxon>Ecdysozoa</taxon>
        <taxon>Arthropoda</taxon>
        <taxon>Hexapoda</taxon>
        <taxon>Insecta</taxon>
        <taxon>Pterygota</taxon>
        <taxon>Neoptera</taxon>
        <taxon>Endopterygota</taxon>
        <taxon>Coleoptera</taxon>
        <taxon>Polyphaga</taxon>
        <taxon>Cucujiformia</taxon>
        <taxon>Chrysomeloidea</taxon>
        <taxon>Chrysomelidae</taxon>
        <taxon>Chrysomelinae</taxon>
        <taxon>Chrysomelini</taxon>
        <taxon>Phaedon</taxon>
    </lineage>
</organism>
<reference evidence="5" key="1">
    <citation type="submission" date="2022-01" db="EMBL/GenBank/DDBJ databases">
        <authorList>
            <person name="King R."/>
        </authorList>
    </citation>
    <scope>NUCLEOTIDE SEQUENCE</scope>
</reference>
<dbReference type="PANTHER" id="PTHR48094:SF12">
    <property type="entry name" value="PARKINSON DISEASE PROTEIN 7 HOMOLOG"/>
    <property type="match status" value="1"/>
</dbReference>
<comment type="subcellular location">
    <subcellularLocation>
        <location evidence="1">Cytoplasm</location>
    </subcellularLocation>
</comment>
<reference evidence="5" key="2">
    <citation type="submission" date="2022-10" db="EMBL/GenBank/DDBJ databases">
        <authorList>
            <consortium name="ENA_rothamsted_submissions"/>
            <consortium name="culmorum"/>
            <person name="King R."/>
        </authorList>
    </citation>
    <scope>NUCLEOTIDE SEQUENCE</scope>
</reference>
<proteinExistence type="predicted"/>
<dbReference type="GO" id="GO:1903189">
    <property type="term" value="P:glyoxal metabolic process"/>
    <property type="evidence" value="ECO:0007669"/>
    <property type="project" value="TreeGrafter"/>
</dbReference>
<evidence type="ECO:0000259" key="4">
    <source>
        <dbReference type="Pfam" id="PF01965"/>
    </source>
</evidence>
<accession>A0A9P0GRZ6</accession>
<dbReference type="GO" id="GO:0005634">
    <property type="term" value="C:nucleus"/>
    <property type="evidence" value="ECO:0007669"/>
    <property type="project" value="TreeGrafter"/>
</dbReference>